<sequence>MCGFSDLMTDSTCPETMSRSAWPELKGRPWKEASDYIRREYPKIMVQVVRGGKPTFSKERTDRVKIYVDSDGNVIETPTIG</sequence>
<evidence type="ECO:0000256" key="1">
    <source>
        <dbReference type="ARBA" id="ARBA00008210"/>
    </source>
</evidence>
<protein>
    <submittedName>
        <fullName evidence="4">Uncharacterized protein</fullName>
    </submittedName>
</protein>
<comment type="caution">
    <text evidence="4">The sequence shown here is derived from an EMBL/GenBank/DDBJ whole genome shotgun (WGS) entry which is preliminary data.</text>
</comment>
<reference evidence="4 5" key="1">
    <citation type="journal article" date="2023" name="Sci. Data">
        <title>Genome assembly of the Korean intertidal mud-creeper Batillaria attramentaria.</title>
        <authorList>
            <person name="Patra A.K."/>
            <person name="Ho P.T."/>
            <person name="Jun S."/>
            <person name="Lee S.J."/>
            <person name="Kim Y."/>
            <person name="Won Y.J."/>
        </authorList>
    </citation>
    <scope>NUCLEOTIDE SEQUENCE [LARGE SCALE GENOMIC DNA]</scope>
    <source>
        <strain evidence="4">Wonlab-2016</strain>
    </source>
</reference>
<proteinExistence type="inferred from homology"/>
<organism evidence="4 5">
    <name type="scientific">Batillaria attramentaria</name>
    <dbReference type="NCBI Taxonomy" id="370345"/>
    <lineage>
        <taxon>Eukaryota</taxon>
        <taxon>Metazoa</taxon>
        <taxon>Spiralia</taxon>
        <taxon>Lophotrochozoa</taxon>
        <taxon>Mollusca</taxon>
        <taxon>Gastropoda</taxon>
        <taxon>Caenogastropoda</taxon>
        <taxon>Sorbeoconcha</taxon>
        <taxon>Cerithioidea</taxon>
        <taxon>Batillariidae</taxon>
        <taxon>Batillaria</taxon>
    </lineage>
</organism>
<dbReference type="Proteomes" id="UP001519460">
    <property type="component" value="Unassembled WGS sequence"/>
</dbReference>
<dbReference type="GO" id="GO:0004867">
    <property type="term" value="F:serine-type endopeptidase inhibitor activity"/>
    <property type="evidence" value="ECO:0007669"/>
    <property type="project" value="UniProtKB-KW"/>
</dbReference>
<comment type="similarity">
    <text evidence="1">Belongs to the protease inhibitor I13 (potato type I serine protease inhibitor) family.</text>
</comment>
<keyword evidence="2" id="KW-0646">Protease inhibitor</keyword>
<name>A0ABD0KIT4_9CAEN</name>
<evidence type="ECO:0000313" key="5">
    <source>
        <dbReference type="Proteomes" id="UP001519460"/>
    </source>
</evidence>
<dbReference type="PANTHER" id="PTHR33091:SF29">
    <property type="entry name" value="SUBTILISIN INHIBITOR 1"/>
    <property type="match status" value="1"/>
</dbReference>
<keyword evidence="5" id="KW-1185">Reference proteome</keyword>
<evidence type="ECO:0000313" key="4">
    <source>
        <dbReference type="EMBL" id="KAK7486954.1"/>
    </source>
</evidence>
<dbReference type="SUPFAM" id="SSF54654">
    <property type="entry name" value="CI-2 family of serine protease inhibitors"/>
    <property type="match status" value="1"/>
</dbReference>
<accession>A0ABD0KIT4</accession>
<dbReference type="InterPro" id="IPR036354">
    <property type="entry name" value="Prot_inh_pot1_sf"/>
</dbReference>
<dbReference type="AlphaFoldDB" id="A0ABD0KIT4"/>
<keyword evidence="3" id="KW-0722">Serine protease inhibitor</keyword>
<evidence type="ECO:0000256" key="2">
    <source>
        <dbReference type="ARBA" id="ARBA00022690"/>
    </source>
</evidence>
<dbReference type="EMBL" id="JACVVK020000171">
    <property type="protein sequence ID" value="KAK7486954.1"/>
    <property type="molecule type" value="Genomic_DNA"/>
</dbReference>
<dbReference type="Pfam" id="PF00280">
    <property type="entry name" value="potato_inhibit"/>
    <property type="match status" value="1"/>
</dbReference>
<gene>
    <name evidence="4" type="ORF">BaRGS_00021770</name>
</gene>
<dbReference type="InterPro" id="IPR000864">
    <property type="entry name" value="Prot_inh_pot1"/>
</dbReference>
<dbReference type="Gene3D" id="3.30.10.10">
    <property type="entry name" value="Trypsin Inhibitor V, subunit A"/>
    <property type="match status" value="1"/>
</dbReference>
<evidence type="ECO:0000256" key="3">
    <source>
        <dbReference type="ARBA" id="ARBA00022900"/>
    </source>
</evidence>
<dbReference type="PANTHER" id="PTHR33091">
    <property type="entry name" value="PROTEIN, PUTATIVE, EXPRESSED-RELATED"/>
    <property type="match status" value="1"/>
</dbReference>